<dbReference type="AlphaFoldDB" id="A0AAV2DDJ7"/>
<protein>
    <recommendedName>
        <fullName evidence="1">Tf2-1-like SH3-like domain-containing protein</fullName>
    </recommendedName>
</protein>
<accession>A0AAV2DDJ7</accession>
<gene>
    <name evidence="2" type="ORF">LTRI10_LOCUS13979</name>
</gene>
<proteinExistence type="predicted"/>
<evidence type="ECO:0000313" key="3">
    <source>
        <dbReference type="Proteomes" id="UP001497516"/>
    </source>
</evidence>
<evidence type="ECO:0000259" key="1">
    <source>
        <dbReference type="Pfam" id="PF24626"/>
    </source>
</evidence>
<dbReference type="EMBL" id="OZ034815">
    <property type="protein sequence ID" value="CAL1371945.1"/>
    <property type="molecule type" value="Genomic_DNA"/>
</dbReference>
<dbReference type="InterPro" id="IPR056924">
    <property type="entry name" value="SH3_Tf2-1"/>
</dbReference>
<dbReference type="Pfam" id="PF24626">
    <property type="entry name" value="SH3_Tf2-1"/>
    <property type="match status" value="1"/>
</dbReference>
<sequence length="132" mass="14942">MVRDVQAIKDDVKAKLKATGLKNKRADDAHRREKVFGVGDSVMVFLCKEQFPVGTYSKLQPRKYGHFTLLKKINDNAYVVDLPASMNISNTFNVVDIYEFHADDAPYFSPNSWSSSLRVEEIDAAQLEAKLD</sequence>
<evidence type="ECO:0000313" key="2">
    <source>
        <dbReference type="EMBL" id="CAL1371945.1"/>
    </source>
</evidence>
<name>A0AAV2DDJ7_9ROSI</name>
<keyword evidence="3" id="KW-1185">Reference proteome</keyword>
<dbReference type="Proteomes" id="UP001497516">
    <property type="component" value="Chromosome 2"/>
</dbReference>
<reference evidence="2 3" key="1">
    <citation type="submission" date="2024-04" db="EMBL/GenBank/DDBJ databases">
        <authorList>
            <person name="Fracassetti M."/>
        </authorList>
    </citation>
    <scope>NUCLEOTIDE SEQUENCE [LARGE SCALE GENOMIC DNA]</scope>
</reference>
<feature type="domain" description="Tf2-1-like SH3-like" evidence="1">
    <location>
        <begin position="39"/>
        <end position="100"/>
    </location>
</feature>
<organism evidence="2 3">
    <name type="scientific">Linum trigynum</name>
    <dbReference type="NCBI Taxonomy" id="586398"/>
    <lineage>
        <taxon>Eukaryota</taxon>
        <taxon>Viridiplantae</taxon>
        <taxon>Streptophyta</taxon>
        <taxon>Embryophyta</taxon>
        <taxon>Tracheophyta</taxon>
        <taxon>Spermatophyta</taxon>
        <taxon>Magnoliopsida</taxon>
        <taxon>eudicotyledons</taxon>
        <taxon>Gunneridae</taxon>
        <taxon>Pentapetalae</taxon>
        <taxon>rosids</taxon>
        <taxon>fabids</taxon>
        <taxon>Malpighiales</taxon>
        <taxon>Linaceae</taxon>
        <taxon>Linum</taxon>
    </lineage>
</organism>